<accession>A0AAE1AS63</accession>
<gene>
    <name evidence="1" type="ORF">RRG08_029346</name>
</gene>
<proteinExistence type="predicted"/>
<sequence length="160" mass="18439">MRGDGRDSARSIWSTKHLGSALTVDTVSVLSCKIIILSSLNEENPTTMKLGSSRKTLKDRQKVSFHFILEVSKFPFLSLYLNTLRLPNWSHYKIEQVTCKAITLKLWVLYGKKNSSDRRGEKFENRARIGKSMPARWCSEDRPEKRITEMMVIGSDLRNM</sequence>
<evidence type="ECO:0000313" key="1">
    <source>
        <dbReference type="EMBL" id="KAK3792799.1"/>
    </source>
</evidence>
<dbReference type="Proteomes" id="UP001283361">
    <property type="component" value="Unassembled WGS sequence"/>
</dbReference>
<dbReference type="EMBL" id="JAWDGP010001331">
    <property type="protein sequence ID" value="KAK3792799.1"/>
    <property type="molecule type" value="Genomic_DNA"/>
</dbReference>
<protein>
    <submittedName>
        <fullName evidence="1">Uncharacterized protein</fullName>
    </submittedName>
</protein>
<organism evidence="1 2">
    <name type="scientific">Elysia crispata</name>
    <name type="common">lettuce slug</name>
    <dbReference type="NCBI Taxonomy" id="231223"/>
    <lineage>
        <taxon>Eukaryota</taxon>
        <taxon>Metazoa</taxon>
        <taxon>Spiralia</taxon>
        <taxon>Lophotrochozoa</taxon>
        <taxon>Mollusca</taxon>
        <taxon>Gastropoda</taxon>
        <taxon>Heterobranchia</taxon>
        <taxon>Euthyneura</taxon>
        <taxon>Panpulmonata</taxon>
        <taxon>Sacoglossa</taxon>
        <taxon>Placobranchoidea</taxon>
        <taxon>Plakobranchidae</taxon>
        <taxon>Elysia</taxon>
    </lineage>
</organism>
<keyword evidence="2" id="KW-1185">Reference proteome</keyword>
<evidence type="ECO:0000313" key="2">
    <source>
        <dbReference type="Proteomes" id="UP001283361"/>
    </source>
</evidence>
<comment type="caution">
    <text evidence="1">The sequence shown here is derived from an EMBL/GenBank/DDBJ whole genome shotgun (WGS) entry which is preliminary data.</text>
</comment>
<dbReference type="AlphaFoldDB" id="A0AAE1AS63"/>
<reference evidence="1" key="1">
    <citation type="journal article" date="2023" name="G3 (Bethesda)">
        <title>A reference genome for the long-term kleptoplast-retaining sea slug Elysia crispata morphotype clarki.</title>
        <authorList>
            <person name="Eastman K.E."/>
            <person name="Pendleton A.L."/>
            <person name="Shaikh M.A."/>
            <person name="Suttiyut T."/>
            <person name="Ogas R."/>
            <person name="Tomko P."/>
            <person name="Gavelis G."/>
            <person name="Widhalm J.R."/>
            <person name="Wisecaver J.H."/>
        </authorList>
    </citation>
    <scope>NUCLEOTIDE SEQUENCE</scope>
    <source>
        <strain evidence="1">ECLA1</strain>
    </source>
</reference>
<name>A0AAE1AS63_9GAST</name>